<dbReference type="PANTHER" id="PTHR37423">
    <property type="entry name" value="SOLUBLE LYTIC MUREIN TRANSGLYCOSYLASE-RELATED"/>
    <property type="match status" value="1"/>
</dbReference>
<dbReference type="SUPFAM" id="SSF48452">
    <property type="entry name" value="TPR-like"/>
    <property type="match status" value="2"/>
</dbReference>
<evidence type="ECO:0000256" key="4">
    <source>
        <dbReference type="ARBA" id="ARBA00023237"/>
    </source>
</evidence>
<evidence type="ECO:0000256" key="5">
    <source>
        <dbReference type="ARBA" id="ARBA00023288"/>
    </source>
</evidence>
<evidence type="ECO:0000256" key="1">
    <source>
        <dbReference type="ARBA" id="ARBA00022729"/>
    </source>
</evidence>
<evidence type="ECO:0000313" key="8">
    <source>
        <dbReference type="EMBL" id="MBE7368420.1"/>
    </source>
</evidence>
<name>A0ABR9S4J5_9BURK</name>
<proteinExistence type="inferred from homology"/>
<comment type="caution">
    <text evidence="8">The sequence shown here is derived from an EMBL/GenBank/DDBJ whole genome shotgun (WGS) entry which is preliminary data.</text>
</comment>
<dbReference type="CDD" id="cd15830">
    <property type="entry name" value="BamD"/>
    <property type="match status" value="1"/>
</dbReference>
<dbReference type="InterPro" id="IPR011990">
    <property type="entry name" value="TPR-like_helical_dom_sf"/>
</dbReference>
<accession>A0ABR9S4J5</accession>
<feature type="domain" description="Outer membrane lipoprotein BamD-like" evidence="7">
    <location>
        <begin position="52"/>
        <end position="255"/>
    </location>
</feature>
<dbReference type="HAMAP" id="MF_00922">
    <property type="entry name" value="OM_assembly_BamD"/>
    <property type="match status" value="1"/>
</dbReference>
<dbReference type="Proteomes" id="UP000806285">
    <property type="component" value="Unassembled WGS sequence"/>
</dbReference>
<sequence>MRWVGRYNGSPLERELRVLVRAKLSVVPVLLAASLLAACSSTKEDDRTATWSPNRIYAEAKDEINSGGFDKAVPLLEKLEGRAAGTPLAQQAQLDRAYAHYKAGDQAQALATLDRFIKLHPASPALDYALYLKGVVNFNDNLGMFSFITRQDLSERDQKAAKESFESFRELVTRFPDSRYSPDARARMTYIVNSLAQYEVHVARYYYNRGAYVAAINRAQSALADYRDVPALEEALFILVRSYDALGMAQLRDDARRVMEKNYPQSEYLSRGGKKEDRPWWKVW</sequence>
<evidence type="ECO:0000256" key="2">
    <source>
        <dbReference type="ARBA" id="ARBA00023136"/>
    </source>
</evidence>
<protein>
    <recommendedName>
        <fullName evidence="6">Outer membrane protein assembly factor BamD</fullName>
    </recommendedName>
</protein>
<dbReference type="Gene3D" id="1.25.40.10">
    <property type="entry name" value="Tetratricopeptide repeat domain"/>
    <property type="match status" value="1"/>
</dbReference>
<evidence type="ECO:0000259" key="7">
    <source>
        <dbReference type="Pfam" id="PF13525"/>
    </source>
</evidence>
<dbReference type="NCBIfam" id="TIGR03302">
    <property type="entry name" value="OM_YfiO"/>
    <property type="match status" value="1"/>
</dbReference>
<dbReference type="InterPro" id="IPR017689">
    <property type="entry name" value="BamD"/>
</dbReference>
<evidence type="ECO:0000256" key="3">
    <source>
        <dbReference type="ARBA" id="ARBA00023139"/>
    </source>
</evidence>
<gene>
    <name evidence="6" type="primary">bamD</name>
    <name evidence="8" type="ORF">IM787_12750</name>
</gene>
<comment type="subcellular location">
    <subcellularLocation>
        <location evidence="6">Cell outer membrane</location>
    </subcellularLocation>
</comment>
<organism evidence="8 9">
    <name type="scientific">Ramlibacter pallidus</name>
    <dbReference type="NCBI Taxonomy" id="2780087"/>
    <lineage>
        <taxon>Bacteria</taxon>
        <taxon>Pseudomonadati</taxon>
        <taxon>Pseudomonadota</taxon>
        <taxon>Betaproteobacteria</taxon>
        <taxon>Burkholderiales</taxon>
        <taxon>Comamonadaceae</taxon>
        <taxon>Ramlibacter</taxon>
    </lineage>
</organism>
<evidence type="ECO:0000313" key="9">
    <source>
        <dbReference type="Proteomes" id="UP000806285"/>
    </source>
</evidence>
<keyword evidence="3" id="KW-0564">Palmitate</keyword>
<reference evidence="8 9" key="1">
    <citation type="submission" date="2020-10" db="EMBL/GenBank/DDBJ databases">
        <title>Ramlibacter sp. HM2 16S ribosomal RNA gene Genome sequencing and assembly.</title>
        <authorList>
            <person name="Kang M."/>
        </authorList>
    </citation>
    <scope>NUCLEOTIDE SEQUENCE [LARGE SCALE GENOMIC DNA]</scope>
    <source>
        <strain evidence="8 9">HM2</strain>
    </source>
</reference>
<comment type="function">
    <text evidence="6">Part of the outer membrane protein assembly complex, which is involved in assembly and insertion of beta-barrel proteins into the outer membrane.</text>
</comment>
<dbReference type="PANTHER" id="PTHR37423:SF1">
    <property type="entry name" value="OUTER MEMBRANE PROTEIN ASSEMBLY FACTOR BAMD"/>
    <property type="match status" value="1"/>
</dbReference>
<keyword evidence="9" id="KW-1185">Reference proteome</keyword>
<keyword evidence="2 6" id="KW-0472">Membrane</keyword>
<comment type="subunit">
    <text evidence="6">Part of the Bam complex.</text>
</comment>
<keyword evidence="4 6" id="KW-0998">Cell outer membrane</keyword>
<dbReference type="EMBL" id="JADDIV010000003">
    <property type="protein sequence ID" value="MBE7368420.1"/>
    <property type="molecule type" value="Genomic_DNA"/>
</dbReference>
<evidence type="ECO:0000256" key="6">
    <source>
        <dbReference type="HAMAP-Rule" id="MF_00922"/>
    </source>
</evidence>
<keyword evidence="1 6" id="KW-0732">Signal</keyword>
<comment type="similarity">
    <text evidence="6">Belongs to the BamD family.</text>
</comment>
<dbReference type="InterPro" id="IPR039565">
    <property type="entry name" value="BamD-like"/>
</dbReference>
<keyword evidence="5" id="KW-0449">Lipoprotein</keyword>
<dbReference type="Pfam" id="PF13525">
    <property type="entry name" value="YfiO"/>
    <property type="match status" value="1"/>
</dbReference>
<dbReference type="RefSeq" id="WP_193677011.1">
    <property type="nucleotide sequence ID" value="NZ_JADDIV010000003.1"/>
</dbReference>